<accession>A0A2K2DGL4</accession>
<dbReference type="Gramene" id="PNT73414">
    <property type="protein sequence ID" value="PNT73414"/>
    <property type="gene ID" value="BRADI_2g58065v3"/>
</dbReference>
<sequence>MQKVLKTTASIVSSTNAGQVGPRMRSYGLLPSRVRLDLPPLQTRPSSSSFRKKKRTHDQRLSINTDIPSSKWTPELTCTWLCCSKHSVAVLFLAWLLYYWATGQLRTGVSGVLLSFLPEYNIGSRSVSGG</sequence>
<protein>
    <submittedName>
        <fullName evidence="2 3">Uncharacterized protein</fullName>
    </submittedName>
</protein>
<gene>
    <name evidence="2" type="ORF">BRADI_2g58065v3</name>
</gene>
<dbReference type="AlphaFoldDB" id="A0A2K2DGL4"/>
<reference evidence="2" key="2">
    <citation type="submission" date="2017-06" db="EMBL/GenBank/DDBJ databases">
        <title>WGS assembly of Brachypodium distachyon.</title>
        <authorList>
            <consortium name="The International Brachypodium Initiative"/>
            <person name="Lucas S."/>
            <person name="Harmon-Smith M."/>
            <person name="Lail K."/>
            <person name="Tice H."/>
            <person name="Grimwood J."/>
            <person name="Bruce D."/>
            <person name="Barry K."/>
            <person name="Shu S."/>
            <person name="Lindquist E."/>
            <person name="Wang M."/>
            <person name="Pitluck S."/>
            <person name="Vogel J.P."/>
            <person name="Garvin D.F."/>
            <person name="Mockler T.C."/>
            <person name="Schmutz J."/>
            <person name="Rokhsar D."/>
            <person name="Bevan M.W."/>
        </authorList>
    </citation>
    <scope>NUCLEOTIDE SEQUENCE</scope>
    <source>
        <strain evidence="2">Bd21</strain>
    </source>
</reference>
<reference evidence="2 3" key="1">
    <citation type="journal article" date="2010" name="Nature">
        <title>Genome sequencing and analysis of the model grass Brachypodium distachyon.</title>
        <authorList>
            <consortium name="International Brachypodium Initiative"/>
        </authorList>
    </citation>
    <scope>NUCLEOTIDE SEQUENCE [LARGE SCALE GENOMIC DNA]</scope>
    <source>
        <strain evidence="2 3">Bd21</strain>
    </source>
</reference>
<organism evidence="2">
    <name type="scientific">Brachypodium distachyon</name>
    <name type="common">Purple false brome</name>
    <name type="synonym">Trachynia distachya</name>
    <dbReference type="NCBI Taxonomy" id="15368"/>
    <lineage>
        <taxon>Eukaryota</taxon>
        <taxon>Viridiplantae</taxon>
        <taxon>Streptophyta</taxon>
        <taxon>Embryophyta</taxon>
        <taxon>Tracheophyta</taxon>
        <taxon>Spermatophyta</taxon>
        <taxon>Magnoliopsida</taxon>
        <taxon>Liliopsida</taxon>
        <taxon>Poales</taxon>
        <taxon>Poaceae</taxon>
        <taxon>BOP clade</taxon>
        <taxon>Pooideae</taxon>
        <taxon>Stipodae</taxon>
        <taxon>Brachypodieae</taxon>
        <taxon>Brachypodium</taxon>
    </lineage>
</organism>
<reference evidence="3" key="3">
    <citation type="submission" date="2018-08" db="UniProtKB">
        <authorList>
            <consortium name="EnsemblPlants"/>
        </authorList>
    </citation>
    <scope>IDENTIFICATION</scope>
    <source>
        <strain evidence="3">cv. Bd21</strain>
    </source>
</reference>
<dbReference type="Proteomes" id="UP000008810">
    <property type="component" value="Chromosome 2"/>
</dbReference>
<dbReference type="EnsemblPlants" id="PNT73414">
    <property type="protein sequence ID" value="PNT73414"/>
    <property type="gene ID" value="BRADI_2g58065v3"/>
</dbReference>
<proteinExistence type="predicted"/>
<evidence type="ECO:0000313" key="2">
    <source>
        <dbReference type="EMBL" id="PNT73414.1"/>
    </source>
</evidence>
<evidence type="ECO:0000313" key="4">
    <source>
        <dbReference type="Proteomes" id="UP000008810"/>
    </source>
</evidence>
<feature type="region of interest" description="Disordered" evidence="1">
    <location>
        <begin position="41"/>
        <end position="60"/>
    </location>
</feature>
<evidence type="ECO:0000313" key="3">
    <source>
        <dbReference type="EnsemblPlants" id="PNT73414"/>
    </source>
</evidence>
<evidence type="ECO:0000256" key="1">
    <source>
        <dbReference type="SAM" id="MobiDB-lite"/>
    </source>
</evidence>
<dbReference type="InParanoid" id="A0A2K2DGL4"/>
<name>A0A2K2DGL4_BRADI</name>
<keyword evidence="4" id="KW-1185">Reference proteome</keyword>
<dbReference type="EMBL" id="CM000881">
    <property type="protein sequence ID" value="PNT73414.1"/>
    <property type="molecule type" value="Genomic_DNA"/>
</dbReference>